<dbReference type="Gene3D" id="1.10.10.10">
    <property type="entry name" value="Winged helix-like DNA-binding domain superfamily/Winged helix DNA-binding domain"/>
    <property type="match status" value="1"/>
</dbReference>
<sequence>MVPKHEQLRTILIDLARSLTPGDVLPSERQLCLDHGVSRITVRRTIGQLEAEGLLVRVRGKGTFVAARTARSRLHLASFTDEMRRMGMEPSTVVLSAEREVPPPRTAAALGLDERAEAYHLRRLRLADKLQISVDEGWYPAELFPGLDKLDLTQSVYRAMADQYGHTIDRAEQTVGSAEASAEMATLLGLAPRRPVLVADRISYSGDVAVEHALTTYRGDRYELQMSLVASPDQRGW</sequence>
<keyword evidence="1" id="KW-0805">Transcription regulation</keyword>
<evidence type="ECO:0000256" key="3">
    <source>
        <dbReference type="ARBA" id="ARBA00023163"/>
    </source>
</evidence>
<dbReference type="EMBL" id="JAGSOV010000077">
    <property type="protein sequence ID" value="MCO1660120.1"/>
    <property type="molecule type" value="Genomic_DNA"/>
</dbReference>
<organism evidence="5 6">
    <name type="scientific">Pseudonocardia humida</name>
    <dbReference type="NCBI Taxonomy" id="2800819"/>
    <lineage>
        <taxon>Bacteria</taxon>
        <taxon>Bacillati</taxon>
        <taxon>Actinomycetota</taxon>
        <taxon>Actinomycetes</taxon>
        <taxon>Pseudonocardiales</taxon>
        <taxon>Pseudonocardiaceae</taxon>
        <taxon>Pseudonocardia</taxon>
    </lineage>
</organism>
<dbReference type="CDD" id="cd07377">
    <property type="entry name" value="WHTH_GntR"/>
    <property type="match status" value="1"/>
</dbReference>
<dbReference type="Proteomes" id="UP001165283">
    <property type="component" value="Unassembled WGS sequence"/>
</dbReference>
<dbReference type="PRINTS" id="PR00035">
    <property type="entry name" value="HTHGNTR"/>
</dbReference>
<dbReference type="InterPro" id="IPR028978">
    <property type="entry name" value="Chorismate_lyase_/UTRA_dom_sf"/>
</dbReference>
<evidence type="ECO:0000313" key="5">
    <source>
        <dbReference type="EMBL" id="MCO1660120.1"/>
    </source>
</evidence>
<evidence type="ECO:0000256" key="2">
    <source>
        <dbReference type="ARBA" id="ARBA00023125"/>
    </source>
</evidence>
<evidence type="ECO:0000256" key="1">
    <source>
        <dbReference type="ARBA" id="ARBA00023015"/>
    </source>
</evidence>
<accession>A0ABT1AAQ8</accession>
<keyword evidence="2" id="KW-0238">DNA-binding</keyword>
<proteinExistence type="predicted"/>
<dbReference type="PANTHER" id="PTHR44846:SF1">
    <property type="entry name" value="MANNOSYL-D-GLYCERATE TRANSPORT_METABOLISM SYSTEM REPRESSOR MNGR-RELATED"/>
    <property type="match status" value="1"/>
</dbReference>
<evidence type="ECO:0000259" key="4">
    <source>
        <dbReference type="PROSITE" id="PS50949"/>
    </source>
</evidence>
<dbReference type="PROSITE" id="PS50949">
    <property type="entry name" value="HTH_GNTR"/>
    <property type="match status" value="1"/>
</dbReference>
<dbReference type="SUPFAM" id="SSF64288">
    <property type="entry name" value="Chorismate lyase-like"/>
    <property type="match status" value="1"/>
</dbReference>
<dbReference type="InterPro" id="IPR036388">
    <property type="entry name" value="WH-like_DNA-bd_sf"/>
</dbReference>
<dbReference type="Pfam" id="PF00392">
    <property type="entry name" value="GntR"/>
    <property type="match status" value="1"/>
</dbReference>
<dbReference type="InterPro" id="IPR011663">
    <property type="entry name" value="UTRA"/>
</dbReference>
<keyword evidence="6" id="KW-1185">Reference proteome</keyword>
<dbReference type="InterPro" id="IPR036390">
    <property type="entry name" value="WH_DNA-bd_sf"/>
</dbReference>
<comment type="caution">
    <text evidence="5">The sequence shown here is derived from an EMBL/GenBank/DDBJ whole genome shotgun (WGS) entry which is preliminary data.</text>
</comment>
<name>A0ABT1AAQ8_9PSEU</name>
<dbReference type="Gene3D" id="3.40.1410.10">
    <property type="entry name" value="Chorismate lyase-like"/>
    <property type="match status" value="1"/>
</dbReference>
<dbReference type="SMART" id="SM00345">
    <property type="entry name" value="HTH_GNTR"/>
    <property type="match status" value="1"/>
</dbReference>
<dbReference type="Pfam" id="PF07702">
    <property type="entry name" value="UTRA"/>
    <property type="match status" value="1"/>
</dbReference>
<dbReference type="InterPro" id="IPR000524">
    <property type="entry name" value="Tscrpt_reg_HTH_GntR"/>
</dbReference>
<reference evidence="5" key="1">
    <citation type="submission" date="2021-04" db="EMBL/GenBank/DDBJ databases">
        <title>Pseudonocardia sp. nov., isolated from sandy soil of mangrove forest.</title>
        <authorList>
            <person name="Zan Z."/>
            <person name="Huang R."/>
            <person name="Liu W."/>
        </authorList>
    </citation>
    <scope>NUCLEOTIDE SEQUENCE</scope>
    <source>
        <strain evidence="5">S2-4</strain>
    </source>
</reference>
<feature type="domain" description="HTH gntR-type" evidence="4">
    <location>
        <begin position="1"/>
        <end position="68"/>
    </location>
</feature>
<protein>
    <submittedName>
        <fullName evidence="5">GntR family transcriptional regulator</fullName>
    </submittedName>
</protein>
<dbReference type="InterPro" id="IPR050679">
    <property type="entry name" value="Bact_HTH_transcr_reg"/>
</dbReference>
<dbReference type="SUPFAM" id="SSF46785">
    <property type="entry name" value="Winged helix' DNA-binding domain"/>
    <property type="match status" value="1"/>
</dbReference>
<gene>
    <name evidence="5" type="ORF">KDL28_34180</name>
</gene>
<dbReference type="PANTHER" id="PTHR44846">
    <property type="entry name" value="MANNOSYL-D-GLYCERATE TRANSPORT/METABOLISM SYSTEM REPRESSOR MNGR-RELATED"/>
    <property type="match status" value="1"/>
</dbReference>
<dbReference type="SMART" id="SM00866">
    <property type="entry name" value="UTRA"/>
    <property type="match status" value="1"/>
</dbReference>
<evidence type="ECO:0000313" key="6">
    <source>
        <dbReference type="Proteomes" id="UP001165283"/>
    </source>
</evidence>
<keyword evidence="3" id="KW-0804">Transcription</keyword>